<keyword evidence="8" id="KW-1185">Reference proteome</keyword>
<dbReference type="InterPro" id="IPR008906">
    <property type="entry name" value="HATC_C_dom"/>
</dbReference>
<dbReference type="SUPFAM" id="SSF53098">
    <property type="entry name" value="Ribonuclease H-like"/>
    <property type="match status" value="1"/>
</dbReference>
<comment type="subcellular location">
    <subcellularLocation>
        <location evidence="1">Nucleus</location>
    </subcellularLocation>
</comment>
<evidence type="ECO:0000256" key="4">
    <source>
        <dbReference type="ARBA" id="ARBA00022833"/>
    </source>
</evidence>
<dbReference type="PANTHER" id="PTHR46481">
    <property type="entry name" value="ZINC FINGER BED DOMAIN-CONTAINING PROTEIN 4"/>
    <property type="match status" value="1"/>
</dbReference>
<accession>A0AAD4R424</accession>
<dbReference type="Proteomes" id="UP001201812">
    <property type="component" value="Unassembled WGS sequence"/>
</dbReference>
<keyword evidence="3" id="KW-0863">Zinc-finger</keyword>
<feature type="domain" description="HAT C-terminal dimerisation" evidence="6">
    <location>
        <begin position="335"/>
        <end position="404"/>
    </location>
</feature>
<reference evidence="7" key="1">
    <citation type="submission" date="2022-01" db="EMBL/GenBank/DDBJ databases">
        <title>Genome Sequence Resource for Two Populations of Ditylenchus destructor, the Migratory Endoparasitic Phytonematode.</title>
        <authorList>
            <person name="Zhang H."/>
            <person name="Lin R."/>
            <person name="Xie B."/>
        </authorList>
    </citation>
    <scope>NUCLEOTIDE SEQUENCE</scope>
    <source>
        <strain evidence="7">BazhouSP</strain>
    </source>
</reference>
<evidence type="ECO:0000313" key="7">
    <source>
        <dbReference type="EMBL" id="KAI1708117.1"/>
    </source>
</evidence>
<evidence type="ECO:0000313" key="8">
    <source>
        <dbReference type="Proteomes" id="UP001201812"/>
    </source>
</evidence>
<proteinExistence type="predicted"/>
<evidence type="ECO:0000256" key="5">
    <source>
        <dbReference type="ARBA" id="ARBA00023242"/>
    </source>
</evidence>
<protein>
    <submittedName>
        <fullName evidence="7">Zinc finger BED domain-containing protein 4-like</fullName>
    </submittedName>
</protein>
<keyword evidence="4" id="KW-0862">Zinc</keyword>
<comment type="caution">
    <text evidence="7">The sequence shown here is derived from an EMBL/GenBank/DDBJ whole genome shotgun (WGS) entry which is preliminary data.</text>
</comment>
<dbReference type="AlphaFoldDB" id="A0AAD4R424"/>
<evidence type="ECO:0000256" key="1">
    <source>
        <dbReference type="ARBA" id="ARBA00004123"/>
    </source>
</evidence>
<gene>
    <name evidence="7" type="ORF">DdX_12065</name>
</gene>
<evidence type="ECO:0000256" key="3">
    <source>
        <dbReference type="ARBA" id="ARBA00022771"/>
    </source>
</evidence>
<dbReference type="Pfam" id="PF05699">
    <property type="entry name" value="Dimer_Tnp_hAT"/>
    <property type="match status" value="1"/>
</dbReference>
<evidence type="ECO:0000256" key="2">
    <source>
        <dbReference type="ARBA" id="ARBA00022723"/>
    </source>
</evidence>
<keyword evidence="5" id="KW-0539">Nucleus</keyword>
<dbReference type="EMBL" id="JAKKPZ010000037">
    <property type="protein sequence ID" value="KAI1708117.1"/>
    <property type="molecule type" value="Genomic_DNA"/>
</dbReference>
<dbReference type="PANTHER" id="PTHR46481:SF10">
    <property type="entry name" value="ZINC FINGER BED DOMAIN-CONTAINING PROTEIN 39"/>
    <property type="match status" value="1"/>
</dbReference>
<dbReference type="GO" id="GO:0046983">
    <property type="term" value="F:protein dimerization activity"/>
    <property type="evidence" value="ECO:0007669"/>
    <property type="project" value="InterPro"/>
</dbReference>
<dbReference type="InterPro" id="IPR052035">
    <property type="entry name" value="ZnF_BED_domain_contain"/>
</dbReference>
<name>A0AAD4R424_9BILA</name>
<organism evidence="7 8">
    <name type="scientific">Ditylenchus destructor</name>
    <dbReference type="NCBI Taxonomy" id="166010"/>
    <lineage>
        <taxon>Eukaryota</taxon>
        <taxon>Metazoa</taxon>
        <taxon>Ecdysozoa</taxon>
        <taxon>Nematoda</taxon>
        <taxon>Chromadorea</taxon>
        <taxon>Rhabditida</taxon>
        <taxon>Tylenchina</taxon>
        <taxon>Tylenchomorpha</taxon>
        <taxon>Sphaerularioidea</taxon>
        <taxon>Anguinidae</taxon>
        <taxon>Anguininae</taxon>
        <taxon>Ditylenchus</taxon>
    </lineage>
</organism>
<sequence length="413" mass="47501">MTSSKSSEKITQHFQLTDASVGSLEKRVVNFVACNLTSFKCINDPTLHALIKYGNPSAEIKDETYYRKTALPQIYHIVKQKVISMIKEFEYVSFTTDAWSGPSDSYLSLTITGVRWNCAYYMADRLIEQKFAVQHYALSKQRLDLSLSENEWEKLSQLRDLLSYAEELSKLFCDSSIAVQCAFASLTMSGIEKLNFKDRDVMEVKQSILAGLQTKFGNLNLERIHGVAHFLDPRFKDIKSGSSQDVFRKQVFEWLKEDLEYSQLSVDHEIAIVHSPVKKRSNYGLLADFDDELGSNVFVPSQSACDPISALWKEIVDYATNPRQQLQVSDPTDSKKNKASNPMDWWKDNAFHYPLLCKFAKRYLSADCTTRMSEGLFSTARNVFTYQRMSLKPRKAQMIIFLNRILPLIDYRY</sequence>
<dbReference type="InterPro" id="IPR012337">
    <property type="entry name" value="RNaseH-like_sf"/>
</dbReference>
<evidence type="ECO:0000259" key="6">
    <source>
        <dbReference type="Pfam" id="PF05699"/>
    </source>
</evidence>
<dbReference type="GO" id="GO:0005634">
    <property type="term" value="C:nucleus"/>
    <property type="evidence" value="ECO:0007669"/>
    <property type="project" value="UniProtKB-SubCell"/>
</dbReference>
<keyword evidence="2" id="KW-0479">Metal-binding</keyword>
<dbReference type="GO" id="GO:0008270">
    <property type="term" value="F:zinc ion binding"/>
    <property type="evidence" value="ECO:0007669"/>
    <property type="project" value="UniProtKB-KW"/>
</dbReference>